<proteinExistence type="predicted"/>
<evidence type="ECO:0000313" key="1">
    <source>
        <dbReference type="EMBL" id="OPC78633.1"/>
    </source>
</evidence>
<sequence length="101" mass="10700">MIVSAPAGAGVDVREDPLAARAASAAALLDATAPRPRVIRREDAALGLIAAVARTATSCAAPVAGPNDADGPTCFAKWRWDMPGWTLRERPQCRRIPRRRG</sequence>
<organism evidence="1 2">
    <name type="scientific">Embleya scabrispora</name>
    <dbReference type="NCBI Taxonomy" id="159449"/>
    <lineage>
        <taxon>Bacteria</taxon>
        <taxon>Bacillati</taxon>
        <taxon>Actinomycetota</taxon>
        <taxon>Actinomycetes</taxon>
        <taxon>Kitasatosporales</taxon>
        <taxon>Streptomycetaceae</taxon>
        <taxon>Embleya</taxon>
    </lineage>
</organism>
<comment type="caution">
    <text evidence="1">The sequence shown here is derived from an EMBL/GenBank/DDBJ whole genome shotgun (WGS) entry which is preliminary data.</text>
</comment>
<evidence type="ECO:0000313" key="2">
    <source>
        <dbReference type="Proteomes" id="UP000190037"/>
    </source>
</evidence>
<keyword evidence="2" id="KW-1185">Reference proteome</keyword>
<dbReference type="RefSeq" id="WP_078979836.1">
    <property type="nucleotide sequence ID" value="NZ_MWQN01000002.1"/>
</dbReference>
<protein>
    <submittedName>
        <fullName evidence="1">Uncharacterized protein</fullName>
    </submittedName>
</protein>
<dbReference type="AlphaFoldDB" id="A0A1T3NNV8"/>
<accession>A0A1T3NNV8</accession>
<reference evidence="1 2" key="1">
    <citation type="submission" date="2017-03" db="EMBL/GenBank/DDBJ databases">
        <title>Draft genome sequence of Streptomyces scabrisporus NF3, endophyte isolated from Amphipterygium adstringens.</title>
        <authorList>
            <person name="Vazquez M."/>
            <person name="Ceapa C.D."/>
            <person name="Rodriguez Luna D."/>
            <person name="Sanchez Esquivel S."/>
        </authorList>
    </citation>
    <scope>NUCLEOTIDE SEQUENCE [LARGE SCALE GENOMIC DNA]</scope>
    <source>
        <strain evidence="1 2">NF3</strain>
    </source>
</reference>
<dbReference type="EMBL" id="MWQN01000002">
    <property type="protein sequence ID" value="OPC78633.1"/>
    <property type="molecule type" value="Genomic_DNA"/>
</dbReference>
<gene>
    <name evidence="1" type="ORF">B4N89_31140</name>
</gene>
<dbReference type="Proteomes" id="UP000190037">
    <property type="component" value="Unassembled WGS sequence"/>
</dbReference>
<name>A0A1T3NNV8_9ACTN</name>